<organism evidence="4 5">
    <name type="scientific">Caballeronia arationis</name>
    <dbReference type="NCBI Taxonomy" id="1777142"/>
    <lineage>
        <taxon>Bacteria</taxon>
        <taxon>Pseudomonadati</taxon>
        <taxon>Pseudomonadota</taxon>
        <taxon>Betaproteobacteria</taxon>
        <taxon>Burkholderiales</taxon>
        <taxon>Burkholderiaceae</taxon>
        <taxon>Caballeronia</taxon>
    </lineage>
</organism>
<dbReference type="EMBL" id="OCSU01000001">
    <property type="protein sequence ID" value="SOE46367.1"/>
    <property type="molecule type" value="Genomic_DNA"/>
</dbReference>
<name>A0A7Z7I0X7_9BURK</name>
<evidence type="ECO:0000259" key="2">
    <source>
        <dbReference type="Pfam" id="PF03972"/>
    </source>
</evidence>
<dbReference type="Pfam" id="PF19305">
    <property type="entry name" value="MmgE_PrpD_C"/>
    <property type="match status" value="1"/>
</dbReference>
<comment type="caution">
    <text evidence="4">The sequence shown here is derived from an EMBL/GenBank/DDBJ whole genome shotgun (WGS) entry which is preliminary data.</text>
</comment>
<dbReference type="InterPro" id="IPR036148">
    <property type="entry name" value="MmgE/PrpD_sf"/>
</dbReference>
<dbReference type="Gene3D" id="3.30.1330.120">
    <property type="entry name" value="2-methylcitrate dehydratase PrpD"/>
    <property type="match status" value="1"/>
</dbReference>
<dbReference type="GO" id="GO:0016829">
    <property type="term" value="F:lyase activity"/>
    <property type="evidence" value="ECO:0007669"/>
    <property type="project" value="InterPro"/>
</dbReference>
<proteinExistence type="inferred from homology"/>
<evidence type="ECO:0000256" key="1">
    <source>
        <dbReference type="ARBA" id="ARBA00006174"/>
    </source>
</evidence>
<dbReference type="InterPro" id="IPR042183">
    <property type="entry name" value="MmgE/PrpD_sf_1"/>
</dbReference>
<reference evidence="4 5" key="1">
    <citation type="submission" date="2017-09" db="EMBL/GenBank/DDBJ databases">
        <authorList>
            <person name="Varghese N."/>
            <person name="Submissions S."/>
        </authorList>
    </citation>
    <scope>NUCLEOTIDE SEQUENCE [LARGE SCALE GENOMIC DNA]</scope>
    <source>
        <strain evidence="4 5">OK806</strain>
    </source>
</reference>
<dbReference type="Gene3D" id="1.10.4100.10">
    <property type="entry name" value="2-methylcitrate dehydratase PrpD"/>
    <property type="match status" value="1"/>
</dbReference>
<dbReference type="AlphaFoldDB" id="A0A7Z7I0X7"/>
<dbReference type="InterPro" id="IPR045336">
    <property type="entry name" value="MmgE_PrpD_N"/>
</dbReference>
<dbReference type="InterPro" id="IPR005656">
    <property type="entry name" value="MmgE_PrpD"/>
</dbReference>
<dbReference type="PANTHER" id="PTHR16943">
    <property type="entry name" value="2-METHYLCITRATE DEHYDRATASE-RELATED"/>
    <property type="match status" value="1"/>
</dbReference>
<dbReference type="SUPFAM" id="SSF103378">
    <property type="entry name" value="2-methylcitrate dehydratase PrpD"/>
    <property type="match status" value="1"/>
</dbReference>
<feature type="domain" description="MmgE/PrpD N-terminal" evidence="2">
    <location>
        <begin position="9"/>
        <end position="242"/>
    </location>
</feature>
<comment type="similarity">
    <text evidence="1">Belongs to the PrpD family.</text>
</comment>
<dbReference type="Pfam" id="PF03972">
    <property type="entry name" value="MmgE_PrpD_N"/>
    <property type="match status" value="1"/>
</dbReference>
<evidence type="ECO:0000313" key="5">
    <source>
        <dbReference type="Proteomes" id="UP000219522"/>
    </source>
</evidence>
<dbReference type="Proteomes" id="UP000219522">
    <property type="component" value="Unassembled WGS sequence"/>
</dbReference>
<protein>
    <submittedName>
        <fullName evidence="4">2-methylcitrate dehydratase PrpD</fullName>
    </submittedName>
</protein>
<dbReference type="InterPro" id="IPR045337">
    <property type="entry name" value="MmgE_PrpD_C"/>
</dbReference>
<dbReference type="RefSeq" id="WP_097189550.1">
    <property type="nucleotide sequence ID" value="NZ_OCSU01000001.1"/>
</dbReference>
<dbReference type="InterPro" id="IPR042188">
    <property type="entry name" value="MmgE/PrpD_sf_2"/>
</dbReference>
<gene>
    <name evidence="4" type="ORF">SAMN05446927_0123</name>
</gene>
<evidence type="ECO:0000259" key="3">
    <source>
        <dbReference type="Pfam" id="PF19305"/>
    </source>
</evidence>
<keyword evidence="5" id="KW-1185">Reference proteome</keyword>
<accession>A0A7Z7I0X7</accession>
<sequence>MKSLTAQAGQFLSDITYEKIPAEVLPTVRDAFTDTIGVIMAGIDQPISGILRKTLVEPAAKKESRACLSSHLVDGPEAALLGGAIAHCLDYGAQSLSGHPSGVLVPAILAEGEVLGSTGQEMTTAFVAGYEVWCEMWRRNKHYHKAGWHPTSIFGALASAAACSVLRRLPADKASMALAISASHSGGLFSNFGSMTKGYHSGMASRNGVVAARLAEAGMTGGPDALENEQGFLTAFSSNGTPDRDSASKLGEEWYLPKHKLQFKMHPTCFFEHRSFHATLKMLNGRRIDPNEIESVEVEMGRNQVTVLVHHNPQDRFQAQFSGEYAIAAAVILGKLGVAETADEVVRRPDMQAFFSKVKLKPVDEVDPRDPVFSPTESVTMTLRSGEVLNSGPISTIPGYAGEPLTTQELWGKFAECTGKTHSEEQAKELFELLQKVDSLDSAKKLPTCTSIFND</sequence>
<feature type="domain" description="MmgE/PrpD C-terminal" evidence="3">
    <location>
        <begin position="266"/>
        <end position="432"/>
    </location>
</feature>
<dbReference type="PANTHER" id="PTHR16943:SF8">
    <property type="entry name" value="2-METHYLCITRATE DEHYDRATASE"/>
    <property type="match status" value="1"/>
</dbReference>
<evidence type="ECO:0000313" key="4">
    <source>
        <dbReference type="EMBL" id="SOE46367.1"/>
    </source>
</evidence>